<keyword evidence="4 7" id="KW-0067">ATP-binding</keyword>
<evidence type="ECO:0000256" key="1">
    <source>
        <dbReference type="ARBA" id="ARBA00007894"/>
    </source>
</evidence>
<dbReference type="PRINTS" id="PR00987">
    <property type="entry name" value="TRNASYNTHGLU"/>
</dbReference>
<dbReference type="PROSITE" id="PS00178">
    <property type="entry name" value="AA_TRNA_LIGASE_I"/>
    <property type="match status" value="1"/>
</dbReference>
<dbReference type="AlphaFoldDB" id="A0A554LU64"/>
<dbReference type="Pfam" id="PF00749">
    <property type="entry name" value="tRNA-synt_1c"/>
    <property type="match status" value="2"/>
</dbReference>
<feature type="domain" description="Aminoacyl-tRNA synthetase class I anticodon-binding" evidence="9">
    <location>
        <begin position="314"/>
        <end position="438"/>
    </location>
</feature>
<dbReference type="EMBL" id="VMGL01000041">
    <property type="protein sequence ID" value="TSC96423.1"/>
    <property type="molecule type" value="Genomic_DNA"/>
</dbReference>
<dbReference type="InterPro" id="IPR008925">
    <property type="entry name" value="aa_tRNA-synth_I_cd-bd_sf"/>
</dbReference>
<dbReference type="InterPro" id="IPR020751">
    <property type="entry name" value="aa-tRNA-synth_I_codon-bd_sub2"/>
</dbReference>
<dbReference type="SUPFAM" id="SSF48163">
    <property type="entry name" value="An anticodon-binding domain of class I aminoacyl-tRNA synthetases"/>
    <property type="match status" value="1"/>
</dbReference>
<comment type="catalytic activity">
    <reaction evidence="7">
        <text>tRNA(Glu) + L-glutamate + ATP = L-glutamyl-tRNA(Glu) + AMP + diphosphate</text>
        <dbReference type="Rhea" id="RHEA:23540"/>
        <dbReference type="Rhea" id="RHEA-COMP:9663"/>
        <dbReference type="Rhea" id="RHEA-COMP:9680"/>
        <dbReference type="ChEBI" id="CHEBI:29985"/>
        <dbReference type="ChEBI" id="CHEBI:30616"/>
        <dbReference type="ChEBI" id="CHEBI:33019"/>
        <dbReference type="ChEBI" id="CHEBI:78442"/>
        <dbReference type="ChEBI" id="CHEBI:78520"/>
        <dbReference type="ChEBI" id="CHEBI:456215"/>
        <dbReference type="EC" id="6.1.1.17"/>
    </reaction>
</comment>
<feature type="binding site" evidence="7">
    <location>
        <position position="218"/>
    </location>
    <ligand>
        <name>ATP</name>
        <dbReference type="ChEBI" id="CHEBI:30616"/>
    </ligand>
</feature>
<comment type="subcellular location">
    <subcellularLocation>
        <location evidence="7">Cytoplasm</location>
    </subcellularLocation>
</comment>
<dbReference type="InterPro" id="IPR020058">
    <property type="entry name" value="Glu/Gln-tRNA-synth_Ib_cat-dom"/>
</dbReference>
<dbReference type="InterPro" id="IPR049940">
    <property type="entry name" value="GluQ/Sye"/>
</dbReference>
<dbReference type="Pfam" id="PF19269">
    <property type="entry name" value="Anticodon_2"/>
    <property type="match status" value="1"/>
</dbReference>
<dbReference type="InterPro" id="IPR000924">
    <property type="entry name" value="Glu/Gln-tRNA-synth"/>
</dbReference>
<keyword evidence="6 7" id="KW-0030">Aminoacyl-tRNA synthetase</keyword>
<dbReference type="Gene3D" id="1.10.10.350">
    <property type="match status" value="1"/>
</dbReference>
<evidence type="ECO:0000256" key="7">
    <source>
        <dbReference type="HAMAP-Rule" id="MF_00022"/>
    </source>
</evidence>
<evidence type="ECO:0000256" key="2">
    <source>
        <dbReference type="ARBA" id="ARBA00022598"/>
    </source>
</evidence>
<dbReference type="InterPro" id="IPR001412">
    <property type="entry name" value="aa-tRNA-synth_I_CS"/>
</dbReference>
<comment type="subunit">
    <text evidence="7">Monomer.</text>
</comment>
<dbReference type="GO" id="GO:0000049">
    <property type="term" value="F:tRNA binding"/>
    <property type="evidence" value="ECO:0007669"/>
    <property type="project" value="InterPro"/>
</dbReference>
<protein>
    <recommendedName>
        <fullName evidence="7">Glutamate--tRNA ligase</fullName>
        <ecNumber evidence="7">6.1.1.17</ecNumber>
    </recommendedName>
    <alternativeName>
        <fullName evidence="7">Glutamyl-tRNA synthetase</fullName>
        <shortName evidence="7">GluRS</shortName>
    </alternativeName>
</protein>
<feature type="short sequence motif" description="'KMSKS' region" evidence="7">
    <location>
        <begin position="215"/>
        <end position="219"/>
    </location>
</feature>
<keyword evidence="5 7" id="KW-0648">Protein biosynthesis</keyword>
<dbReference type="Gene3D" id="3.40.50.620">
    <property type="entry name" value="HUPs"/>
    <property type="match status" value="2"/>
</dbReference>
<gene>
    <name evidence="7" type="primary">gltX</name>
    <name evidence="10" type="ORF">CEN88_362</name>
</gene>
<dbReference type="GO" id="GO:0006424">
    <property type="term" value="P:glutamyl-tRNA aminoacylation"/>
    <property type="evidence" value="ECO:0007669"/>
    <property type="project" value="UniProtKB-UniRule"/>
</dbReference>
<dbReference type="SUPFAM" id="SSF52374">
    <property type="entry name" value="Nucleotidylyl transferase"/>
    <property type="match status" value="1"/>
</dbReference>
<dbReference type="InterPro" id="IPR014729">
    <property type="entry name" value="Rossmann-like_a/b/a_fold"/>
</dbReference>
<name>A0A554LU64_9BACT</name>
<feature type="domain" description="Glutamyl/glutaminyl-tRNA synthetase class Ib catalytic" evidence="8">
    <location>
        <begin position="121"/>
        <end position="296"/>
    </location>
</feature>
<comment type="caution">
    <text evidence="10">The sequence shown here is derived from an EMBL/GenBank/DDBJ whole genome shotgun (WGS) entry which is preliminary data.</text>
</comment>
<dbReference type="PANTHER" id="PTHR43311:SF2">
    <property type="entry name" value="GLUTAMATE--TRNA LIGASE, MITOCHONDRIAL-RELATED"/>
    <property type="match status" value="1"/>
</dbReference>
<evidence type="ECO:0000313" key="11">
    <source>
        <dbReference type="Proteomes" id="UP000318711"/>
    </source>
</evidence>
<dbReference type="GO" id="GO:0008270">
    <property type="term" value="F:zinc ion binding"/>
    <property type="evidence" value="ECO:0007669"/>
    <property type="project" value="InterPro"/>
</dbReference>
<dbReference type="HAMAP" id="MF_00022">
    <property type="entry name" value="Glu_tRNA_synth_type1"/>
    <property type="match status" value="1"/>
</dbReference>
<evidence type="ECO:0000256" key="6">
    <source>
        <dbReference type="ARBA" id="ARBA00023146"/>
    </source>
</evidence>
<dbReference type="Proteomes" id="UP000318711">
    <property type="component" value="Unassembled WGS sequence"/>
</dbReference>
<keyword evidence="7" id="KW-0963">Cytoplasm</keyword>
<evidence type="ECO:0000313" key="10">
    <source>
        <dbReference type="EMBL" id="TSC96423.1"/>
    </source>
</evidence>
<feature type="domain" description="Glutamyl/glutaminyl-tRNA synthetase class Ib catalytic" evidence="8">
    <location>
        <begin position="14"/>
        <end position="107"/>
    </location>
</feature>
<dbReference type="GO" id="GO:0004818">
    <property type="term" value="F:glutamate-tRNA ligase activity"/>
    <property type="evidence" value="ECO:0007669"/>
    <property type="project" value="UniProtKB-UniRule"/>
</dbReference>
<evidence type="ECO:0000259" key="9">
    <source>
        <dbReference type="Pfam" id="PF19269"/>
    </source>
</evidence>
<evidence type="ECO:0000256" key="4">
    <source>
        <dbReference type="ARBA" id="ARBA00022840"/>
    </source>
</evidence>
<organism evidence="10 11">
    <name type="scientific">Candidatus Berkelbacteria bacterium Licking1014_2</name>
    <dbReference type="NCBI Taxonomy" id="2017146"/>
    <lineage>
        <taxon>Bacteria</taxon>
        <taxon>Candidatus Berkelbacteria</taxon>
    </lineage>
</organism>
<dbReference type="InterPro" id="IPR033910">
    <property type="entry name" value="GluRS_core"/>
</dbReference>
<dbReference type="EC" id="6.1.1.17" evidence="7"/>
<evidence type="ECO:0000259" key="8">
    <source>
        <dbReference type="Pfam" id="PF00749"/>
    </source>
</evidence>
<dbReference type="CDD" id="cd00808">
    <property type="entry name" value="GluRS_core"/>
    <property type="match status" value="1"/>
</dbReference>
<reference evidence="10 11" key="1">
    <citation type="submission" date="2017-07" db="EMBL/GenBank/DDBJ databases">
        <title>Mechanisms for carbon and nitrogen cycling indicate functional differentiation within the Candidate Phyla Radiation.</title>
        <authorList>
            <person name="Danczak R.E."/>
            <person name="Johnston M.D."/>
            <person name="Kenah C."/>
            <person name="Slattery M."/>
            <person name="Wrighton K.C."/>
            <person name="Wilkins M.J."/>
        </authorList>
    </citation>
    <scope>NUCLEOTIDE SEQUENCE [LARGE SCALE GENOMIC DNA]</scope>
    <source>
        <strain evidence="10">Licking1014_2</strain>
    </source>
</reference>
<keyword evidence="3 7" id="KW-0547">Nucleotide-binding</keyword>
<dbReference type="InterPro" id="IPR004527">
    <property type="entry name" value="Glu-tRNA-ligase_bac/mito"/>
</dbReference>
<evidence type="ECO:0000256" key="3">
    <source>
        <dbReference type="ARBA" id="ARBA00022741"/>
    </source>
</evidence>
<dbReference type="InterPro" id="IPR045462">
    <property type="entry name" value="aa-tRNA-synth_I_cd-bd"/>
</dbReference>
<dbReference type="PANTHER" id="PTHR43311">
    <property type="entry name" value="GLUTAMATE--TRNA LIGASE"/>
    <property type="match status" value="1"/>
</dbReference>
<dbReference type="GO" id="GO:0005829">
    <property type="term" value="C:cytosol"/>
    <property type="evidence" value="ECO:0007669"/>
    <property type="project" value="TreeGrafter"/>
</dbReference>
<feature type="short sequence motif" description="'HIGH' region" evidence="7">
    <location>
        <begin position="18"/>
        <end position="28"/>
    </location>
</feature>
<accession>A0A554LU64</accession>
<comment type="caution">
    <text evidence="7">Lacks conserved residue(s) required for the propagation of feature annotation.</text>
</comment>
<dbReference type="GO" id="GO:0005524">
    <property type="term" value="F:ATP binding"/>
    <property type="evidence" value="ECO:0007669"/>
    <property type="project" value="UniProtKB-UniRule"/>
</dbReference>
<proteinExistence type="inferred from homology"/>
<sequence length="453" mass="51649">MKDNVKTRLKPTLTRLAPSPTGWLHIGTARTALFNWLYAKHCGGQFFLRIEDTDQERSRETYVRDIIDGLKWLGLDWDGEIIYQHQQLDLYQKYIKKLLDEDAAYKKEGAIYFKVKSQKSKVKSEERIVFDDLIRGEIEVPLDKIDDFVIVKSDGSPLFLLTNIIDDSEMGITVVLRGEDHISNTPKQLLLAAGLGIEPPRYGHLPLILNPDRSKMSKRSEAPTALRDYQKDYLPAAVVNFLALLGWRERNVKGLRLEAEGRKEEEIYSLKDLIKGFDLDGIQKSPAVFDCQKLDWLNAQYIRRSKNYELRIKNKKLWEVIKDRVVKLSDIKKLSAEITNPPDFPAELLIFGKSNKEKTLAGLNAALKILSEMSPPDWESQEKLAAGLTKAVVNNQLSNGDVFWPVRVALSGQKQSPSPPELLWVLGKEEALKRIKKANDKIQNPNDKSISND</sequence>
<evidence type="ECO:0000256" key="5">
    <source>
        <dbReference type="ARBA" id="ARBA00022917"/>
    </source>
</evidence>
<comment type="function">
    <text evidence="7">Catalyzes the attachment of glutamate to tRNA(Glu) in a two-step reaction: glutamate is first activated by ATP to form Glu-AMP and then transferred to the acceptor end of tRNA(Glu).</text>
</comment>
<comment type="similarity">
    <text evidence="1 7">Belongs to the class-I aminoacyl-tRNA synthetase family. Glutamate--tRNA ligase type 1 subfamily.</text>
</comment>
<keyword evidence="2 7" id="KW-0436">Ligase</keyword>